<keyword evidence="6 8" id="KW-0472">Membrane</keyword>
<organism evidence="10 11">
    <name type="scientific">Molorchus minor</name>
    <dbReference type="NCBI Taxonomy" id="1323400"/>
    <lineage>
        <taxon>Eukaryota</taxon>
        <taxon>Metazoa</taxon>
        <taxon>Ecdysozoa</taxon>
        <taxon>Arthropoda</taxon>
        <taxon>Hexapoda</taxon>
        <taxon>Insecta</taxon>
        <taxon>Pterygota</taxon>
        <taxon>Neoptera</taxon>
        <taxon>Endopterygota</taxon>
        <taxon>Coleoptera</taxon>
        <taxon>Polyphaga</taxon>
        <taxon>Cucujiformia</taxon>
        <taxon>Chrysomeloidea</taxon>
        <taxon>Cerambycidae</taxon>
        <taxon>Lamiinae</taxon>
        <taxon>Monochamini</taxon>
        <taxon>Molorchus</taxon>
    </lineage>
</organism>
<feature type="transmembrane region" description="Helical" evidence="8">
    <location>
        <begin position="297"/>
        <end position="318"/>
    </location>
</feature>
<feature type="transmembrane region" description="Helical" evidence="8">
    <location>
        <begin position="178"/>
        <end position="197"/>
    </location>
</feature>
<comment type="subcellular location">
    <subcellularLocation>
        <location evidence="1">Membrane</location>
        <topology evidence="1">Multi-pass membrane protein</topology>
    </subcellularLocation>
</comment>
<evidence type="ECO:0000256" key="8">
    <source>
        <dbReference type="SAM" id="Phobius"/>
    </source>
</evidence>
<dbReference type="Proteomes" id="UP001162164">
    <property type="component" value="Unassembled WGS sequence"/>
</dbReference>
<dbReference type="InterPro" id="IPR009231">
    <property type="entry name" value="Chloride_chnl_CLIC-like"/>
</dbReference>
<evidence type="ECO:0000256" key="1">
    <source>
        <dbReference type="ARBA" id="ARBA00004141"/>
    </source>
</evidence>
<protein>
    <recommendedName>
        <fullName evidence="3">Chloride channel CLIC-like protein 1</fullName>
    </recommendedName>
</protein>
<dbReference type="EMBL" id="JAPWTJ010000754">
    <property type="protein sequence ID" value="KAJ8975860.1"/>
    <property type="molecule type" value="Genomic_DNA"/>
</dbReference>
<evidence type="ECO:0000256" key="7">
    <source>
        <dbReference type="SAM" id="MobiDB-lite"/>
    </source>
</evidence>
<feature type="transmembrane region" description="Helical" evidence="8">
    <location>
        <begin position="148"/>
        <end position="171"/>
    </location>
</feature>
<keyword evidence="5 8" id="KW-1133">Transmembrane helix</keyword>
<evidence type="ECO:0000256" key="4">
    <source>
        <dbReference type="ARBA" id="ARBA00022692"/>
    </source>
</evidence>
<feature type="region of interest" description="Disordered" evidence="7">
    <location>
        <begin position="355"/>
        <end position="445"/>
    </location>
</feature>
<feature type="chain" id="PRO_5045362541" description="Chloride channel CLIC-like protein 1" evidence="9">
    <location>
        <begin position="20"/>
        <end position="445"/>
    </location>
</feature>
<feature type="transmembrane region" description="Helical" evidence="8">
    <location>
        <begin position="230"/>
        <end position="250"/>
    </location>
</feature>
<reference evidence="10" key="1">
    <citation type="journal article" date="2023" name="Insect Mol. Biol.">
        <title>Genome sequencing provides insights into the evolution of gene families encoding plant cell wall-degrading enzymes in longhorned beetles.</title>
        <authorList>
            <person name="Shin N.R."/>
            <person name="Okamura Y."/>
            <person name="Kirsch R."/>
            <person name="Pauchet Y."/>
        </authorList>
    </citation>
    <scope>NUCLEOTIDE SEQUENCE</scope>
    <source>
        <strain evidence="10">MMC_N1</strain>
    </source>
</reference>
<feature type="transmembrane region" description="Helical" evidence="8">
    <location>
        <begin position="257"/>
        <end position="277"/>
    </location>
</feature>
<proteinExistence type="inferred from homology"/>
<evidence type="ECO:0000256" key="9">
    <source>
        <dbReference type="SAM" id="SignalP"/>
    </source>
</evidence>
<keyword evidence="11" id="KW-1185">Reference proteome</keyword>
<feature type="compositionally biased region" description="Basic and acidic residues" evidence="7">
    <location>
        <begin position="357"/>
        <end position="386"/>
    </location>
</feature>
<name>A0ABQ9JE92_9CUCU</name>
<feature type="compositionally biased region" description="Basic and acidic residues" evidence="7">
    <location>
        <begin position="423"/>
        <end position="433"/>
    </location>
</feature>
<evidence type="ECO:0000256" key="2">
    <source>
        <dbReference type="ARBA" id="ARBA00005944"/>
    </source>
</evidence>
<evidence type="ECO:0000256" key="5">
    <source>
        <dbReference type="ARBA" id="ARBA00022989"/>
    </source>
</evidence>
<evidence type="ECO:0000256" key="6">
    <source>
        <dbReference type="ARBA" id="ARBA00023136"/>
    </source>
</evidence>
<gene>
    <name evidence="10" type="ORF">NQ317_015898</name>
</gene>
<feature type="compositionally biased region" description="Low complexity" evidence="7">
    <location>
        <begin position="398"/>
        <end position="410"/>
    </location>
</feature>
<dbReference type="PANTHER" id="PTHR34093">
    <property type="entry name" value="CHLORIDE CHANNEL CLIC-LIKE PROTEIN 1"/>
    <property type="match status" value="1"/>
</dbReference>
<comment type="similarity">
    <text evidence="2">Belongs to the chloride channel MCLC family.</text>
</comment>
<accession>A0ABQ9JE92</accession>
<feature type="signal peptide" evidence="9">
    <location>
        <begin position="1"/>
        <end position="19"/>
    </location>
</feature>
<keyword evidence="9" id="KW-0732">Signal</keyword>
<evidence type="ECO:0000256" key="3">
    <source>
        <dbReference type="ARBA" id="ARBA00015571"/>
    </source>
</evidence>
<sequence length="445" mass="51551">MKHLFVLFLLWIIVSEISTQWIDPHDMNSVPHSNLNQFSNVGEEREVIYGDIPIDRGTIEENNSLVYLKRFVSLFLNSANINKNDPMSHGKLHFRLDKKSYQFLNEFSSSDHINVEDLRKLDTILSDIFHRDFSDDISDIVISTQEKVFTLLFSKNSLPLVGLCVFVYIAYNLFRSNFSLWYVLRYFLVLILLLDYVQRYQQLYEDAEEHNMHLEYTSTCDTSKMSWGEYFKFLTILFVQNNLLMAIKIVKKKVVSLLEVWLLQVKSLIIIPLSALGTGMGQFGGELWSNLPFPWNILIFPIMLIFCAILAVIIMTTINGTPFKVNLMHLFHFELGEKKNFGRATREKMIEVMGRPMVEDVRGKRNEKSTQKRKSPSDTNKREKLSLKNSQKVESSAKKLSQKSPSSSKVNKADENVNTPDNTVRRSCDHKLDSVSVTKDFTELQ</sequence>
<keyword evidence="4 8" id="KW-0812">Transmembrane</keyword>
<evidence type="ECO:0000313" key="11">
    <source>
        <dbReference type="Proteomes" id="UP001162164"/>
    </source>
</evidence>
<dbReference type="PANTHER" id="PTHR34093:SF1">
    <property type="entry name" value="CHLORIDE CHANNEL CLIC-LIKE PROTEIN 1"/>
    <property type="match status" value="1"/>
</dbReference>
<comment type="caution">
    <text evidence="10">The sequence shown here is derived from an EMBL/GenBank/DDBJ whole genome shotgun (WGS) entry which is preliminary data.</text>
</comment>
<evidence type="ECO:0000313" key="10">
    <source>
        <dbReference type="EMBL" id="KAJ8975860.1"/>
    </source>
</evidence>